<protein>
    <submittedName>
        <fullName evidence="1">Motility protein</fullName>
    </submittedName>
</protein>
<sequence>MNVNSALTAINSTDGLKQAVGIQMLKKTSDTQTDLTTTLIQDFANNQAQVTAPAAPHLGANLDIRV</sequence>
<dbReference type="RefSeq" id="WP_314804464.1">
    <property type="nucleotide sequence ID" value="NZ_CP130319.1"/>
</dbReference>
<proteinExistence type="predicted"/>
<dbReference type="Pfam" id="PF14070">
    <property type="entry name" value="YjfB_motility"/>
    <property type="match status" value="1"/>
</dbReference>
<dbReference type="InterPro" id="IPR025906">
    <property type="entry name" value="YjfB_motility"/>
</dbReference>
<evidence type="ECO:0000313" key="2">
    <source>
        <dbReference type="Proteomes" id="UP001304650"/>
    </source>
</evidence>
<dbReference type="Proteomes" id="UP001304650">
    <property type="component" value="Chromosome"/>
</dbReference>
<organism evidence="1 2">
    <name type="scientific">Paenibacillus roseopurpureus</name>
    <dbReference type="NCBI Taxonomy" id="2918901"/>
    <lineage>
        <taxon>Bacteria</taxon>
        <taxon>Bacillati</taxon>
        <taxon>Bacillota</taxon>
        <taxon>Bacilli</taxon>
        <taxon>Bacillales</taxon>
        <taxon>Paenibacillaceae</taxon>
        <taxon>Paenibacillus</taxon>
    </lineage>
</organism>
<dbReference type="AlphaFoldDB" id="A0AA96LQM6"/>
<reference evidence="1" key="1">
    <citation type="submission" date="2022-02" db="EMBL/GenBank/DDBJ databases">
        <title>Paenibacillus sp. MBLB1832 Whole Genome Shotgun Sequencing.</title>
        <authorList>
            <person name="Hwang C.Y."/>
            <person name="Cho E.-S."/>
            <person name="Seo M.-J."/>
        </authorList>
    </citation>
    <scope>NUCLEOTIDE SEQUENCE</scope>
    <source>
        <strain evidence="1">MBLB1832</strain>
    </source>
</reference>
<evidence type="ECO:0000313" key="1">
    <source>
        <dbReference type="EMBL" id="WNR46472.1"/>
    </source>
</evidence>
<keyword evidence="2" id="KW-1185">Reference proteome</keyword>
<gene>
    <name evidence="1" type="ORF">MJB10_10385</name>
</gene>
<dbReference type="KEGG" id="proo:MJB10_10385"/>
<dbReference type="EMBL" id="CP130319">
    <property type="protein sequence ID" value="WNR46472.1"/>
    <property type="molecule type" value="Genomic_DNA"/>
</dbReference>
<name>A0AA96LQM6_9BACL</name>
<accession>A0AA96LQM6</accession>